<dbReference type="KEGG" id="pbal:CPBP_00799"/>
<keyword evidence="5 6" id="KW-0804">Transcription</keyword>
<feature type="domain" description="TACO1/YebC-like second and third" evidence="7">
    <location>
        <begin position="82"/>
        <end position="238"/>
    </location>
</feature>
<evidence type="ECO:0000259" key="7">
    <source>
        <dbReference type="Pfam" id="PF01709"/>
    </source>
</evidence>
<keyword evidence="4 6" id="KW-0238">DNA-binding</keyword>
<comment type="similarity">
    <text evidence="1 6">Belongs to the TACO1 family.</text>
</comment>
<evidence type="ECO:0000313" key="10">
    <source>
        <dbReference type="Proteomes" id="UP000594001"/>
    </source>
</evidence>
<dbReference type="AlphaFoldDB" id="A0A7L9RTY5"/>
<evidence type="ECO:0000256" key="2">
    <source>
        <dbReference type="ARBA" id="ARBA00022490"/>
    </source>
</evidence>
<dbReference type="NCBIfam" id="NF001030">
    <property type="entry name" value="PRK00110.1"/>
    <property type="match status" value="1"/>
</dbReference>
<dbReference type="GO" id="GO:0005829">
    <property type="term" value="C:cytosol"/>
    <property type="evidence" value="ECO:0007669"/>
    <property type="project" value="TreeGrafter"/>
</dbReference>
<keyword evidence="2 6" id="KW-0963">Cytoplasm</keyword>
<evidence type="ECO:0000259" key="8">
    <source>
        <dbReference type="Pfam" id="PF20772"/>
    </source>
</evidence>
<evidence type="ECO:0000313" key="9">
    <source>
        <dbReference type="EMBL" id="QOL20022.1"/>
    </source>
</evidence>
<name>A0A7L9RTY5_9PROT</name>
<dbReference type="HAMAP" id="MF_00693">
    <property type="entry name" value="Transcrip_reg_TACO1"/>
    <property type="match status" value="1"/>
</dbReference>
<dbReference type="InterPro" id="IPR026564">
    <property type="entry name" value="Transcrip_reg_TACO1-like_dom3"/>
</dbReference>
<dbReference type="Proteomes" id="UP000594001">
    <property type="component" value="Chromosome"/>
</dbReference>
<feature type="domain" description="TACO1/YebC-like N-terminal" evidence="8">
    <location>
        <begin position="5"/>
        <end position="76"/>
    </location>
</feature>
<protein>
    <recommendedName>
        <fullName evidence="6">Probable transcriptional regulatory protein CPBP_00799</fullName>
    </recommendedName>
</protein>
<dbReference type="InterPro" id="IPR017856">
    <property type="entry name" value="Integrase-like_N"/>
</dbReference>
<dbReference type="InterPro" id="IPR029072">
    <property type="entry name" value="YebC-like"/>
</dbReference>
<dbReference type="NCBIfam" id="NF009044">
    <property type="entry name" value="PRK12378.1"/>
    <property type="match status" value="1"/>
</dbReference>
<dbReference type="Gene3D" id="1.10.10.200">
    <property type="match status" value="1"/>
</dbReference>
<organism evidence="9 10">
    <name type="scientific">Candidatus Bodocaedibacter vickermanii</name>
    <dbReference type="NCBI Taxonomy" id="2741701"/>
    <lineage>
        <taxon>Bacteria</taxon>
        <taxon>Pseudomonadati</taxon>
        <taxon>Pseudomonadota</taxon>
        <taxon>Alphaproteobacteria</taxon>
        <taxon>Holosporales</taxon>
        <taxon>Candidatus Paracaedibacteraceae</taxon>
        <taxon>Candidatus Bodocaedibacter</taxon>
    </lineage>
</organism>
<gene>
    <name evidence="9" type="ORF">CPBP_00799</name>
</gene>
<evidence type="ECO:0000256" key="5">
    <source>
        <dbReference type="ARBA" id="ARBA00023163"/>
    </source>
</evidence>
<dbReference type="FunFam" id="1.10.10.200:FF:000002">
    <property type="entry name" value="Probable transcriptional regulatory protein CLM62_37755"/>
    <property type="match status" value="1"/>
</dbReference>
<dbReference type="Pfam" id="PF20772">
    <property type="entry name" value="TACO1_YebC_N"/>
    <property type="match status" value="1"/>
</dbReference>
<dbReference type="PANTHER" id="PTHR12532:SF6">
    <property type="entry name" value="TRANSCRIPTIONAL REGULATORY PROTEIN YEBC-RELATED"/>
    <property type="match status" value="1"/>
</dbReference>
<dbReference type="PANTHER" id="PTHR12532">
    <property type="entry name" value="TRANSLATIONAL ACTIVATOR OF CYTOCHROME C OXIDASE 1"/>
    <property type="match status" value="1"/>
</dbReference>
<keyword evidence="3 6" id="KW-0805">Transcription regulation</keyword>
<dbReference type="GO" id="GO:0003677">
    <property type="term" value="F:DNA binding"/>
    <property type="evidence" value="ECO:0007669"/>
    <property type="project" value="UniProtKB-UniRule"/>
</dbReference>
<dbReference type="InterPro" id="IPR049083">
    <property type="entry name" value="TACO1_YebC_N"/>
</dbReference>
<dbReference type="Gene3D" id="3.30.70.980">
    <property type="match status" value="2"/>
</dbReference>
<dbReference type="GO" id="GO:0006355">
    <property type="term" value="P:regulation of DNA-templated transcription"/>
    <property type="evidence" value="ECO:0007669"/>
    <property type="project" value="UniProtKB-UniRule"/>
</dbReference>
<accession>A0A7L9RTY5</accession>
<evidence type="ECO:0000256" key="4">
    <source>
        <dbReference type="ARBA" id="ARBA00023125"/>
    </source>
</evidence>
<dbReference type="SUPFAM" id="SSF75625">
    <property type="entry name" value="YebC-like"/>
    <property type="match status" value="1"/>
</dbReference>
<evidence type="ECO:0000256" key="3">
    <source>
        <dbReference type="ARBA" id="ARBA00023015"/>
    </source>
</evidence>
<evidence type="ECO:0000256" key="6">
    <source>
        <dbReference type="HAMAP-Rule" id="MF_00693"/>
    </source>
</evidence>
<evidence type="ECO:0000256" key="1">
    <source>
        <dbReference type="ARBA" id="ARBA00008724"/>
    </source>
</evidence>
<dbReference type="Pfam" id="PF01709">
    <property type="entry name" value="Transcrip_reg"/>
    <property type="match status" value="1"/>
</dbReference>
<reference evidence="9 10" key="1">
    <citation type="submission" date="2020-06" db="EMBL/GenBank/DDBJ databases">
        <title>The endosymbiont of the kinetoplastid Bodo saltans is a Paracaedibacter-like alpha-proteobacterium possessing a putative toxin-antitoxin system.</title>
        <authorList>
            <person name="Midha S."/>
            <person name="Rigden D.J."/>
            <person name="Siozios S."/>
            <person name="Hurst G.D.D."/>
            <person name="Jackson A.P."/>
        </authorList>
    </citation>
    <scope>NUCLEOTIDE SEQUENCE [LARGE SCALE GENOMIC DNA]</scope>
    <source>
        <strain evidence="9">Lake Konstanz</strain>
    </source>
</reference>
<keyword evidence="10" id="KW-1185">Reference proteome</keyword>
<dbReference type="EMBL" id="CP054719">
    <property type="protein sequence ID" value="QOL20022.1"/>
    <property type="molecule type" value="Genomic_DNA"/>
</dbReference>
<comment type="subcellular location">
    <subcellularLocation>
        <location evidence="6">Cytoplasm</location>
    </subcellularLocation>
</comment>
<dbReference type="InterPro" id="IPR002876">
    <property type="entry name" value="Transcrip_reg_TACO1-like"/>
</dbReference>
<dbReference type="RefSeq" id="WP_350331577.1">
    <property type="nucleotide sequence ID" value="NZ_CP054719.1"/>
</dbReference>
<proteinExistence type="inferred from homology"/>
<dbReference type="NCBIfam" id="TIGR01033">
    <property type="entry name" value="YebC/PmpR family DNA-binding transcriptional regulator"/>
    <property type="match status" value="1"/>
</dbReference>
<dbReference type="InterPro" id="IPR048300">
    <property type="entry name" value="TACO1_YebC-like_2nd/3rd_dom"/>
</dbReference>
<sequence length="249" mass="27404">MAGHSQFKNIMHRKGAQDKKRAKIFTKILREIYVAVKSSGSDPSSNPKLRVALISAREANMPKDNVERAIAKASGEDAGTDYIETRYEGYGPGGVAVIVECLTDNRNRTAPEVRFIFSKAGGNMGESGSVSFMFDRFGYLRYPAEKLSADEMFEAALEAGAENVESTDEGHEIYCSVDDFATVRDNLTAKLGDPESGKLIWKAKSPHAITDLDSAQKFMKFMDALEDNDDVQSVWDNADIPSDIAEKLN</sequence>